<evidence type="ECO:0000313" key="3">
    <source>
        <dbReference type="Proteomes" id="UP000018004"/>
    </source>
</evidence>
<reference evidence="2 3" key="1">
    <citation type="submission" date="2013-08" db="EMBL/GenBank/DDBJ databases">
        <title>Flavobacterium limnosediminis JC2902 genome sequencing.</title>
        <authorList>
            <person name="Lee K."/>
            <person name="Yi H."/>
            <person name="Park S."/>
            <person name="Chun J."/>
        </authorList>
    </citation>
    <scope>NUCLEOTIDE SEQUENCE [LARGE SCALE GENOMIC DNA]</scope>
    <source>
        <strain evidence="2 3">JC2902</strain>
    </source>
</reference>
<dbReference type="PROSITE" id="PS51257">
    <property type="entry name" value="PROKAR_LIPOPROTEIN"/>
    <property type="match status" value="1"/>
</dbReference>
<dbReference type="InterPro" id="IPR053147">
    <property type="entry name" value="Hsp_HslJ-like"/>
</dbReference>
<dbReference type="Proteomes" id="UP000018004">
    <property type="component" value="Unassembled WGS sequence"/>
</dbReference>
<dbReference type="InterPro" id="IPR005184">
    <property type="entry name" value="DUF306_Meta_HslJ"/>
</dbReference>
<accession>V6SJG1</accession>
<name>V6SJG1_9FLAO</name>
<dbReference type="OrthoDB" id="880459at2"/>
<comment type="caution">
    <text evidence="2">The sequence shown here is derived from an EMBL/GenBank/DDBJ whole genome shotgun (WGS) entry which is preliminary data.</text>
</comment>
<dbReference type="STRING" id="1341181.FLJC2902T_25720"/>
<dbReference type="Gene3D" id="2.40.128.270">
    <property type="match status" value="1"/>
</dbReference>
<organism evidence="2 3">
    <name type="scientific">Flavobacterium limnosediminis JC2902</name>
    <dbReference type="NCBI Taxonomy" id="1341181"/>
    <lineage>
        <taxon>Bacteria</taxon>
        <taxon>Pseudomonadati</taxon>
        <taxon>Bacteroidota</taxon>
        <taxon>Flavobacteriia</taxon>
        <taxon>Flavobacteriales</taxon>
        <taxon>Flavobacteriaceae</taxon>
        <taxon>Flavobacterium</taxon>
    </lineage>
</organism>
<dbReference type="RefSeq" id="WP_023580132.1">
    <property type="nucleotide sequence ID" value="NZ_AVGG01000018.1"/>
</dbReference>
<dbReference type="Pfam" id="PF03724">
    <property type="entry name" value="META"/>
    <property type="match status" value="1"/>
</dbReference>
<dbReference type="PANTHER" id="PTHR35535:SF1">
    <property type="entry name" value="HEAT SHOCK PROTEIN HSLJ"/>
    <property type="match status" value="1"/>
</dbReference>
<feature type="domain" description="DUF306" evidence="1">
    <location>
        <begin position="35"/>
        <end position="133"/>
    </location>
</feature>
<evidence type="ECO:0000313" key="2">
    <source>
        <dbReference type="EMBL" id="ESU26599.1"/>
    </source>
</evidence>
<proteinExistence type="predicted"/>
<dbReference type="EMBL" id="AVGG01000018">
    <property type="protein sequence ID" value="ESU26599.1"/>
    <property type="molecule type" value="Genomic_DNA"/>
</dbReference>
<sequence length="149" mass="16407">MKKSLLTTAILCVFLVGCNSVKTKNSTADQSGSLNGSWQLNYISGPRIAFDGLYPDKKPTINFDVKENRVSGNNSCNSYSGKLNVDGNKISFKDSKMASTMMACPGQGEQVFMSTLQKIDTYSVSEDGKTLNFIMGDVAMMRFEKIRKE</sequence>
<dbReference type="PANTHER" id="PTHR35535">
    <property type="entry name" value="HEAT SHOCK PROTEIN HSLJ"/>
    <property type="match status" value="1"/>
</dbReference>
<keyword evidence="3" id="KW-1185">Reference proteome</keyword>
<dbReference type="InterPro" id="IPR038670">
    <property type="entry name" value="HslJ-like_sf"/>
</dbReference>
<protein>
    <submittedName>
        <fullName evidence="2">DUF306 protein</fullName>
    </submittedName>
</protein>
<dbReference type="PATRIC" id="fig|1341181.4.peg.2531"/>
<gene>
    <name evidence="2" type="ORF">FLJC2902T_25720</name>
</gene>
<dbReference type="eggNOG" id="COG3187">
    <property type="taxonomic scope" value="Bacteria"/>
</dbReference>
<evidence type="ECO:0000259" key="1">
    <source>
        <dbReference type="Pfam" id="PF03724"/>
    </source>
</evidence>
<dbReference type="AlphaFoldDB" id="V6SJG1"/>